<keyword evidence="10 22" id="KW-1133">Transmembrane helix</keyword>
<comment type="cofactor">
    <cofactor evidence="1 19">
        <name>Ca(2+)</name>
        <dbReference type="ChEBI" id="CHEBI:29108"/>
    </cofactor>
</comment>
<dbReference type="GO" id="GO:0005975">
    <property type="term" value="P:carbohydrate metabolic process"/>
    <property type="evidence" value="ECO:0007669"/>
    <property type="project" value="InterPro"/>
</dbReference>
<evidence type="ECO:0000256" key="14">
    <source>
        <dbReference type="ARBA" id="ARBA00023180"/>
    </source>
</evidence>
<evidence type="ECO:0000256" key="19">
    <source>
        <dbReference type="PIRSR" id="PIRSR601382-2"/>
    </source>
</evidence>
<comment type="catalytic activity">
    <reaction evidence="17">
        <text>N(4)-(alpha-D-Man-(1-&gt;2)-alpha-D-Man-(1-&gt;2)-alpha-D-Man-(1-&gt;3)-[alpha-D-Man-(1-&gt;2)-alpha-D-Man-(1-&gt;3)-[alpha-D-Man-(1-&gt;2)-alpha-D-Man-(1-&gt;6)]-alpha-D-Man-(1-&gt;6)]-beta-D-Man-(1-&gt;4)-beta-D-GlcNAc-(1-&gt;4)-beta-D-GlcNAc)-L-asparaginyl-[protein] (N-glucan mannose isomer 9A1,2,3B1,2,3) + 4 H2O = N(4)-(alpha-D-Man-(1-&gt;3)-[alpha-D-Man-(1-&gt;3)-[alpha-D-Man-(1-&gt;6)]-alpha-D-Man-(1-&gt;6)]-beta-D-Man-(1-&gt;4)-beta-D-GlcNAc-(1-&gt;4)-beta-D-GlcNAc)-L-asparaginyl-[protein] (N-glucan mannose isomer 5A1,2) + 4 beta-D-mannose</text>
        <dbReference type="Rhea" id="RHEA:56008"/>
        <dbReference type="Rhea" id="RHEA-COMP:14356"/>
        <dbReference type="Rhea" id="RHEA-COMP:14367"/>
        <dbReference type="ChEBI" id="CHEBI:15377"/>
        <dbReference type="ChEBI" id="CHEBI:28563"/>
        <dbReference type="ChEBI" id="CHEBI:59087"/>
        <dbReference type="ChEBI" id="CHEBI:139493"/>
        <dbReference type="EC" id="3.2.1.113"/>
    </reaction>
</comment>
<comment type="similarity">
    <text evidence="4 21">Belongs to the glycosyl hydrolase 47 family.</text>
</comment>
<feature type="active site" description="Proton donor" evidence="18">
    <location>
        <position position="422"/>
    </location>
</feature>
<comment type="catalytic activity">
    <reaction evidence="16">
        <text>N(4)-(alpha-D-Man-(1-&gt;2)-alpha-D-Man-(1-&gt;2)-alpha-D-Man-(1-&gt;3)-[alpha-D-Man-(1-&gt;3)-[alpha-D-Man-(1-&gt;2)-alpha-D-Man-(1-&gt;6)]-alpha-D-Man-(1-&gt;6)]-beta-D-Man-(1-&gt;4)-beta-D-GlcNAc-(1-&gt;4)-beta-D-GlcNAc)-L-asparaginyl-[protein] (N-glucan mannose isomer 8A1,2,3B1,3) + 3 H2O = N(4)-(alpha-D-Man-(1-&gt;3)-[alpha-D-Man-(1-&gt;3)-[alpha-D-Man-(1-&gt;6)]-alpha-D-Man-(1-&gt;6)]-beta-D-Man-(1-&gt;4)-beta-D-GlcNAc-(1-&gt;4)-beta-D-GlcNAc)-L-asparaginyl-[protein] (N-glucan mannose isomer 5A1,2) + 3 beta-D-mannose</text>
        <dbReference type="Rhea" id="RHEA:56028"/>
        <dbReference type="Rhea" id="RHEA-COMP:14358"/>
        <dbReference type="Rhea" id="RHEA-COMP:14367"/>
        <dbReference type="ChEBI" id="CHEBI:15377"/>
        <dbReference type="ChEBI" id="CHEBI:28563"/>
        <dbReference type="ChEBI" id="CHEBI:59087"/>
        <dbReference type="ChEBI" id="CHEBI:60628"/>
        <dbReference type="EC" id="3.2.1.113"/>
    </reaction>
</comment>
<keyword evidence="12 22" id="KW-0472">Membrane</keyword>
<dbReference type="OrthoDB" id="8118055at2759"/>
<dbReference type="FunFam" id="1.50.10.10:FF:000017">
    <property type="entry name" value="alpha-1,2-Mannosidase"/>
    <property type="match status" value="1"/>
</dbReference>
<dbReference type="GO" id="GO:0000139">
    <property type="term" value="C:Golgi membrane"/>
    <property type="evidence" value="ECO:0007669"/>
    <property type="project" value="UniProtKB-SubCell"/>
</dbReference>
<feature type="active site" description="Proton donor" evidence="18">
    <location>
        <position position="168"/>
    </location>
</feature>
<dbReference type="Pfam" id="PF01532">
    <property type="entry name" value="Glyco_hydro_47"/>
    <property type="match status" value="1"/>
</dbReference>
<dbReference type="SUPFAM" id="SSF48225">
    <property type="entry name" value="Seven-hairpin glycosidases"/>
    <property type="match status" value="1"/>
</dbReference>
<evidence type="ECO:0000256" key="2">
    <source>
        <dbReference type="ARBA" id="ARBA00004323"/>
    </source>
</evidence>
<evidence type="ECO:0000256" key="20">
    <source>
        <dbReference type="PIRSR" id="PIRSR601382-3"/>
    </source>
</evidence>
<evidence type="ECO:0000313" key="24">
    <source>
        <dbReference type="Proteomes" id="UP000580250"/>
    </source>
</evidence>
<evidence type="ECO:0000256" key="13">
    <source>
        <dbReference type="ARBA" id="ARBA00023157"/>
    </source>
</evidence>
<dbReference type="PANTHER" id="PTHR11742">
    <property type="entry name" value="MANNOSYL-OLIGOSACCHARIDE ALPHA-1,2-MANNOSIDASE-RELATED"/>
    <property type="match status" value="1"/>
</dbReference>
<comment type="pathway">
    <text evidence="3">Protein modification; protein glycosylation.</text>
</comment>
<evidence type="ECO:0000256" key="10">
    <source>
        <dbReference type="ARBA" id="ARBA00022989"/>
    </source>
</evidence>
<proteinExistence type="inferred from homology"/>
<comment type="caution">
    <text evidence="23">The sequence shown here is derived from an EMBL/GenBank/DDBJ whole genome shotgun (WGS) entry which is preliminary data.</text>
</comment>
<dbReference type="EC" id="3.2.1.-" evidence="21"/>
<accession>A0A6V7W8C2</accession>
<name>A0A6V7W8C2_MELEN</name>
<dbReference type="InterPro" id="IPR050749">
    <property type="entry name" value="Glycosyl_Hydrolase_47"/>
</dbReference>
<feature type="active site" evidence="18">
    <location>
        <position position="447"/>
    </location>
</feature>
<evidence type="ECO:0000256" key="4">
    <source>
        <dbReference type="ARBA" id="ARBA00007658"/>
    </source>
</evidence>
<dbReference type="InterPro" id="IPR012341">
    <property type="entry name" value="6hp_glycosidase-like_sf"/>
</dbReference>
<dbReference type="PRINTS" id="PR00747">
    <property type="entry name" value="GLYHDRLASE47"/>
</dbReference>
<evidence type="ECO:0000256" key="12">
    <source>
        <dbReference type="ARBA" id="ARBA00023136"/>
    </source>
</evidence>
<sequence>MGLRFHEKYLLLIGSVSLGLFILSATLFYFSSSDLSSALQQQKIREVGNRRENEEILIRKEVVYRHNLSDNSAQRKNNDYRRNYVKEMMKFAWDGYVAHAWGQNELNPITKSGHSGSIFGSAHLGATIVDAADTLYIMGLKEEFEKAKQWIDSSFDILTASSDLSVFETNIRYVGGLLSAYALTKEKLFLSKAIQIADLLLPAFDASSTGIPLALINVQTGKATNYNWASGGCSILSEFGSIELEFSFLSKITGNDTYLLKCRKLREYVNKLEKPDGLYPNYLNPNTGKWCQKHISVGALGDSFYEYLLKVWLFDEKRDNKLWETYKNAILAIENKLLFKSKPSNLWYFAEMKGRELNIKWIIWNRKTYCIEKACFTAGMFALQSLHETDINQRAHYLELAEKIGETCHESYNRTITKLGPESFRFASDIEAKAVRVHESYYILRPEAVEGWFYLWRVTGKQQYRDWCWEVVEALERHCRATAGYTGIRNVYSLPVDQDDVQQSFFLAETLKYLFLTFSESNKISLDKWVFNTEAHPFPIEISNFINFTEAFFTQLSGVWVAGMDGLLETRYPKSGVFSTRNPTRLISQPVPSLVR</sequence>
<dbReference type="Gene3D" id="1.50.10.10">
    <property type="match status" value="1"/>
</dbReference>
<dbReference type="EMBL" id="CAJEWN010000468">
    <property type="protein sequence ID" value="CAD2183437.1"/>
    <property type="molecule type" value="Genomic_DNA"/>
</dbReference>
<feature type="binding site" evidence="19">
    <location>
        <position position="533"/>
    </location>
    <ligand>
        <name>Ca(2+)</name>
        <dbReference type="ChEBI" id="CHEBI:29108"/>
    </ligand>
</feature>
<evidence type="ECO:0000256" key="16">
    <source>
        <dbReference type="ARBA" id="ARBA00047669"/>
    </source>
</evidence>
<gene>
    <name evidence="23" type="ORF">MENT_LOCUS35731</name>
</gene>
<feature type="transmembrane region" description="Helical" evidence="22">
    <location>
        <begin position="9"/>
        <end position="30"/>
    </location>
</feature>
<dbReference type="GO" id="GO:0005783">
    <property type="term" value="C:endoplasmic reticulum"/>
    <property type="evidence" value="ECO:0007669"/>
    <property type="project" value="TreeGrafter"/>
</dbReference>
<keyword evidence="9" id="KW-0735">Signal-anchor</keyword>
<evidence type="ECO:0000256" key="3">
    <source>
        <dbReference type="ARBA" id="ARBA00004922"/>
    </source>
</evidence>
<evidence type="ECO:0000256" key="1">
    <source>
        <dbReference type="ARBA" id="ARBA00001913"/>
    </source>
</evidence>
<keyword evidence="7 21" id="KW-0378">Hydrolase</keyword>
<evidence type="ECO:0000313" key="23">
    <source>
        <dbReference type="EMBL" id="CAD2183437.1"/>
    </source>
</evidence>
<dbReference type="Proteomes" id="UP000580250">
    <property type="component" value="Unassembled WGS sequence"/>
</dbReference>
<dbReference type="AlphaFoldDB" id="A0A6V7W8C2"/>
<evidence type="ECO:0000256" key="11">
    <source>
        <dbReference type="ARBA" id="ARBA00023034"/>
    </source>
</evidence>
<dbReference type="InterPro" id="IPR001382">
    <property type="entry name" value="Glyco_hydro_47"/>
</dbReference>
<dbReference type="GO" id="GO:0005509">
    <property type="term" value="F:calcium ion binding"/>
    <property type="evidence" value="ECO:0007669"/>
    <property type="project" value="InterPro"/>
</dbReference>
<reference evidence="23 24" key="1">
    <citation type="submission" date="2020-08" db="EMBL/GenBank/DDBJ databases">
        <authorList>
            <person name="Koutsovoulos G."/>
            <person name="Danchin GJ E."/>
        </authorList>
    </citation>
    <scope>NUCLEOTIDE SEQUENCE [LARGE SCALE GENOMIC DNA]</scope>
</reference>
<keyword evidence="15 21" id="KW-0326">Glycosidase</keyword>
<organism evidence="23 24">
    <name type="scientific">Meloidogyne enterolobii</name>
    <name type="common">Root-knot nematode worm</name>
    <name type="synonym">Meloidogyne mayaguensis</name>
    <dbReference type="NCBI Taxonomy" id="390850"/>
    <lineage>
        <taxon>Eukaryota</taxon>
        <taxon>Metazoa</taxon>
        <taxon>Ecdysozoa</taxon>
        <taxon>Nematoda</taxon>
        <taxon>Chromadorea</taxon>
        <taxon>Rhabditida</taxon>
        <taxon>Tylenchina</taxon>
        <taxon>Tylenchomorpha</taxon>
        <taxon>Tylenchoidea</taxon>
        <taxon>Meloidogynidae</taxon>
        <taxon>Meloidogyninae</taxon>
        <taxon>Meloidogyne</taxon>
    </lineage>
</organism>
<evidence type="ECO:0000256" key="9">
    <source>
        <dbReference type="ARBA" id="ARBA00022968"/>
    </source>
</evidence>
<feature type="disulfide bond" evidence="20">
    <location>
        <begin position="375"/>
        <end position="408"/>
    </location>
</feature>
<evidence type="ECO:0000256" key="5">
    <source>
        <dbReference type="ARBA" id="ARBA00022692"/>
    </source>
</evidence>
<feature type="active site" evidence="18">
    <location>
        <position position="302"/>
    </location>
</feature>
<evidence type="ECO:0000256" key="21">
    <source>
        <dbReference type="RuleBase" id="RU361193"/>
    </source>
</evidence>
<dbReference type="InterPro" id="IPR036026">
    <property type="entry name" value="Seven-hairpin_glycosidases"/>
</dbReference>
<evidence type="ECO:0000256" key="17">
    <source>
        <dbReference type="ARBA" id="ARBA00048605"/>
    </source>
</evidence>
<evidence type="ECO:0000256" key="18">
    <source>
        <dbReference type="PIRSR" id="PIRSR601382-1"/>
    </source>
</evidence>
<evidence type="ECO:0000256" key="22">
    <source>
        <dbReference type="SAM" id="Phobius"/>
    </source>
</evidence>
<evidence type="ECO:0000256" key="6">
    <source>
        <dbReference type="ARBA" id="ARBA00022723"/>
    </source>
</evidence>
<evidence type="ECO:0000256" key="8">
    <source>
        <dbReference type="ARBA" id="ARBA00022837"/>
    </source>
</evidence>
<keyword evidence="6 19" id="KW-0479">Metal-binding</keyword>
<comment type="subcellular location">
    <subcellularLocation>
        <location evidence="2">Golgi apparatus membrane</location>
        <topology evidence="2">Single-pass type II membrane protein</topology>
    </subcellularLocation>
</comment>
<dbReference type="GO" id="GO:0006491">
    <property type="term" value="P:N-glycan processing"/>
    <property type="evidence" value="ECO:0007669"/>
    <property type="project" value="UniProtKB-ARBA"/>
</dbReference>
<keyword evidence="14" id="KW-0325">Glycoprotein</keyword>
<keyword evidence="5 22" id="KW-0812">Transmembrane</keyword>
<keyword evidence="13 20" id="KW-1015">Disulfide bond</keyword>
<evidence type="ECO:0000256" key="15">
    <source>
        <dbReference type="ARBA" id="ARBA00023295"/>
    </source>
</evidence>
<dbReference type="GO" id="GO:0004571">
    <property type="term" value="F:mannosyl-oligosaccharide 1,2-alpha-mannosidase activity"/>
    <property type="evidence" value="ECO:0007669"/>
    <property type="project" value="UniProtKB-EC"/>
</dbReference>
<keyword evidence="11" id="KW-0333">Golgi apparatus</keyword>
<evidence type="ECO:0000256" key="7">
    <source>
        <dbReference type="ARBA" id="ARBA00022801"/>
    </source>
</evidence>
<dbReference type="PANTHER" id="PTHR11742:SF6">
    <property type="entry name" value="MANNOSYL-OLIGOSACCHARIDE ALPHA-1,2-MANNOSIDASE IA-RELATED"/>
    <property type="match status" value="1"/>
</dbReference>
<keyword evidence="8 19" id="KW-0106">Calcium</keyword>
<protein>
    <recommendedName>
        <fullName evidence="21">alpha-1,2-Mannosidase</fullName>
        <ecNumber evidence="21">3.2.1.-</ecNumber>
    </recommendedName>
</protein>